<keyword evidence="1" id="KW-1133">Transmembrane helix</keyword>
<protein>
    <submittedName>
        <fullName evidence="2">Uncharacterized protein</fullName>
    </submittedName>
</protein>
<dbReference type="GeneID" id="26259390"/>
<evidence type="ECO:0000313" key="2">
    <source>
        <dbReference type="EMBL" id="EUN29993.1"/>
    </source>
</evidence>
<dbReference type="Proteomes" id="UP000054337">
    <property type="component" value="Unassembled WGS sequence"/>
</dbReference>
<organism evidence="2 3">
    <name type="scientific">Bipolaris victoriae (strain FI3)</name>
    <name type="common">Victoria blight of oats agent</name>
    <name type="synonym">Cochliobolus victoriae</name>
    <dbReference type="NCBI Taxonomy" id="930091"/>
    <lineage>
        <taxon>Eukaryota</taxon>
        <taxon>Fungi</taxon>
        <taxon>Dikarya</taxon>
        <taxon>Ascomycota</taxon>
        <taxon>Pezizomycotina</taxon>
        <taxon>Dothideomycetes</taxon>
        <taxon>Pleosporomycetidae</taxon>
        <taxon>Pleosporales</taxon>
        <taxon>Pleosporineae</taxon>
        <taxon>Pleosporaceae</taxon>
        <taxon>Bipolaris</taxon>
    </lineage>
</organism>
<keyword evidence="1" id="KW-0812">Transmembrane</keyword>
<keyword evidence="3" id="KW-1185">Reference proteome</keyword>
<name>W7EH17_BIPV3</name>
<reference evidence="2 3" key="1">
    <citation type="journal article" date="2013" name="PLoS Genet.">
        <title>Comparative genome structure, secondary metabolite, and effector coding capacity across Cochliobolus pathogens.</title>
        <authorList>
            <person name="Condon B.J."/>
            <person name="Leng Y."/>
            <person name="Wu D."/>
            <person name="Bushley K.E."/>
            <person name="Ohm R.A."/>
            <person name="Otillar R."/>
            <person name="Martin J."/>
            <person name="Schackwitz W."/>
            <person name="Grimwood J."/>
            <person name="MohdZainudin N."/>
            <person name="Xue C."/>
            <person name="Wang R."/>
            <person name="Manning V.A."/>
            <person name="Dhillon B."/>
            <person name="Tu Z.J."/>
            <person name="Steffenson B.J."/>
            <person name="Salamov A."/>
            <person name="Sun H."/>
            <person name="Lowry S."/>
            <person name="LaButti K."/>
            <person name="Han J."/>
            <person name="Copeland A."/>
            <person name="Lindquist E."/>
            <person name="Barry K."/>
            <person name="Schmutz J."/>
            <person name="Baker S.E."/>
            <person name="Ciuffetti L.M."/>
            <person name="Grigoriev I.V."/>
            <person name="Zhong S."/>
            <person name="Turgeon B.G."/>
        </authorList>
    </citation>
    <scope>NUCLEOTIDE SEQUENCE [LARGE SCALE GENOMIC DNA]</scope>
    <source>
        <strain evidence="2 3">FI3</strain>
    </source>
</reference>
<evidence type="ECO:0000256" key="1">
    <source>
        <dbReference type="SAM" id="Phobius"/>
    </source>
</evidence>
<dbReference type="HOGENOM" id="CLU_3129643_0_0_1"/>
<sequence length="50" mass="5471">VSGPFASNDFTLHFSSRTLALIDVVGFAFLYGCFGHVLVVRDWGSLGTHR</sequence>
<proteinExistence type="predicted"/>
<feature type="non-terminal residue" evidence="2">
    <location>
        <position position="1"/>
    </location>
</feature>
<keyword evidence="1" id="KW-0472">Membrane</keyword>
<dbReference type="RefSeq" id="XP_014559568.1">
    <property type="nucleotide sequence ID" value="XM_014704082.1"/>
</dbReference>
<feature type="transmembrane region" description="Helical" evidence="1">
    <location>
        <begin position="20"/>
        <end position="40"/>
    </location>
</feature>
<dbReference type="EMBL" id="KI968709">
    <property type="protein sequence ID" value="EUN29993.1"/>
    <property type="molecule type" value="Genomic_DNA"/>
</dbReference>
<gene>
    <name evidence="2" type="ORF">COCVIDRAFT_91663</name>
</gene>
<evidence type="ECO:0000313" key="3">
    <source>
        <dbReference type="Proteomes" id="UP000054337"/>
    </source>
</evidence>
<accession>W7EH17</accession>
<dbReference type="AlphaFoldDB" id="W7EH17"/>